<proteinExistence type="predicted"/>
<accession>A0A378XEB0</accession>
<dbReference type="EMBL" id="CP065725">
    <property type="protein sequence ID" value="QPT40496.1"/>
    <property type="molecule type" value="Genomic_DNA"/>
</dbReference>
<evidence type="ECO:0000313" key="1">
    <source>
        <dbReference type="EMBL" id="QPT40496.1"/>
    </source>
</evidence>
<evidence type="ECO:0000313" key="4">
    <source>
        <dbReference type="Proteomes" id="UP000594903"/>
    </source>
</evidence>
<organism evidence="2 3">
    <name type="scientific">Oligella ureolytica</name>
    <dbReference type="NCBI Taxonomy" id="90244"/>
    <lineage>
        <taxon>Bacteria</taxon>
        <taxon>Pseudomonadati</taxon>
        <taxon>Pseudomonadota</taxon>
        <taxon>Betaproteobacteria</taxon>
        <taxon>Burkholderiales</taxon>
        <taxon>Alcaligenaceae</taxon>
        <taxon>Oligella</taxon>
    </lineage>
</organism>
<evidence type="ECO:0000313" key="3">
    <source>
        <dbReference type="Proteomes" id="UP000254603"/>
    </source>
</evidence>
<dbReference type="SUPFAM" id="SSF53098">
    <property type="entry name" value="Ribonuclease H-like"/>
    <property type="match status" value="1"/>
</dbReference>
<protein>
    <submittedName>
        <fullName evidence="1">Transposase</fullName>
    </submittedName>
</protein>
<dbReference type="Proteomes" id="UP000254603">
    <property type="component" value="Unassembled WGS sequence"/>
</dbReference>
<reference evidence="1 4" key="2">
    <citation type="submission" date="2020-12" db="EMBL/GenBank/DDBJ databases">
        <title>FDA dAtabase for Regulatory Grade micrObial Sequences (FDA-ARGOS): Supporting development and validation of Infectious Disease Dx tests.</title>
        <authorList>
            <person name="Sproer C."/>
            <person name="Gronow S."/>
            <person name="Severitt S."/>
            <person name="Schroder I."/>
            <person name="Tallon L."/>
            <person name="Sadzewicz L."/>
            <person name="Zhao X."/>
            <person name="Boylan J."/>
            <person name="Ott S."/>
            <person name="Bowen H."/>
            <person name="Vavikolanu K."/>
            <person name="Mehta A."/>
            <person name="Aluvathingal J."/>
            <person name="Nadendla S."/>
            <person name="Lowell S."/>
            <person name="Myers T."/>
            <person name="Yan Y."/>
            <person name="Sichtig H."/>
        </authorList>
    </citation>
    <scope>NUCLEOTIDE SEQUENCE [LARGE SCALE GENOMIC DNA]</scope>
    <source>
        <strain evidence="1 4">FDAARGOS_872</strain>
    </source>
</reference>
<evidence type="ECO:0000313" key="2">
    <source>
        <dbReference type="EMBL" id="SUA51317.1"/>
    </source>
</evidence>
<dbReference type="EMBL" id="UGSB01000001">
    <property type="protein sequence ID" value="SUA51317.1"/>
    <property type="molecule type" value="Genomic_DNA"/>
</dbReference>
<name>A0A378XEB0_9BURK</name>
<sequence length="147" mass="16951">MPMTAHCYLDLLGELAITASHSRPRVSNDNAMSESQFKTLKYQPDYPRRFDSFDHAMRWCEDYYTGTTTNITTAAWQALRRIRCLPVSTKTWSRRGRQLWTPCTAAARSGLPGDALSPRCRLQRCALTRYLKMPTRPPSKMESTFRP</sequence>
<dbReference type="InterPro" id="IPR012337">
    <property type="entry name" value="RNaseH-like_sf"/>
</dbReference>
<dbReference type="AlphaFoldDB" id="A0A378XEB0"/>
<gene>
    <name evidence="1" type="ORF">I6G29_02505</name>
    <name evidence="2" type="ORF">NCTC11997_00550</name>
</gene>
<reference evidence="2 3" key="1">
    <citation type="submission" date="2018-06" db="EMBL/GenBank/DDBJ databases">
        <authorList>
            <consortium name="Pathogen Informatics"/>
            <person name="Doyle S."/>
        </authorList>
    </citation>
    <scope>NUCLEOTIDE SEQUENCE [LARGE SCALE GENOMIC DNA]</scope>
    <source>
        <strain evidence="2 3">NCTC11997</strain>
    </source>
</reference>
<dbReference type="STRING" id="1122619.GCA_000373745_00636"/>
<dbReference type="Proteomes" id="UP000594903">
    <property type="component" value="Chromosome"/>
</dbReference>
<dbReference type="OrthoDB" id="9765502at2"/>
<keyword evidence="4" id="KW-1185">Reference proteome</keyword>